<dbReference type="AlphaFoldDB" id="E9HKM2"/>
<accession>E9HKM2</accession>
<dbReference type="HOGENOM" id="CLU_779046_0_0_1"/>
<dbReference type="InterPro" id="IPR027417">
    <property type="entry name" value="P-loop_NTPase"/>
</dbReference>
<dbReference type="InParanoid" id="E9HKM2"/>
<reference evidence="2 3" key="1">
    <citation type="journal article" date="2011" name="Science">
        <title>The ecoresponsive genome of Daphnia pulex.</title>
        <authorList>
            <person name="Colbourne J.K."/>
            <person name="Pfrender M.E."/>
            <person name="Gilbert D."/>
            <person name="Thomas W.K."/>
            <person name="Tucker A."/>
            <person name="Oakley T.H."/>
            <person name="Tokishita S."/>
            <person name="Aerts A."/>
            <person name="Arnold G.J."/>
            <person name="Basu M.K."/>
            <person name="Bauer D.J."/>
            <person name="Caceres C.E."/>
            <person name="Carmel L."/>
            <person name="Casola C."/>
            <person name="Choi J.H."/>
            <person name="Detter J.C."/>
            <person name="Dong Q."/>
            <person name="Dusheyko S."/>
            <person name="Eads B.D."/>
            <person name="Frohlich T."/>
            <person name="Geiler-Samerotte K.A."/>
            <person name="Gerlach D."/>
            <person name="Hatcher P."/>
            <person name="Jogdeo S."/>
            <person name="Krijgsveld J."/>
            <person name="Kriventseva E.V."/>
            <person name="Kultz D."/>
            <person name="Laforsch C."/>
            <person name="Lindquist E."/>
            <person name="Lopez J."/>
            <person name="Manak J.R."/>
            <person name="Muller J."/>
            <person name="Pangilinan J."/>
            <person name="Patwardhan R.P."/>
            <person name="Pitluck S."/>
            <person name="Pritham E.J."/>
            <person name="Rechtsteiner A."/>
            <person name="Rho M."/>
            <person name="Rogozin I.B."/>
            <person name="Sakarya O."/>
            <person name="Salamov A."/>
            <person name="Schaack S."/>
            <person name="Shapiro H."/>
            <person name="Shiga Y."/>
            <person name="Skalitzky C."/>
            <person name="Smith Z."/>
            <person name="Souvorov A."/>
            <person name="Sung W."/>
            <person name="Tang Z."/>
            <person name="Tsuchiya D."/>
            <person name="Tu H."/>
            <person name="Vos H."/>
            <person name="Wang M."/>
            <person name="Wolf Y.I."/>
            <person name="Yamagata H."/>
            <person name="Yamada T."/>
            <person name="Ye Y."/>
            <person name="Shaw J.R."/>
            <person name="Andrews J."/>
            <person name="Crease T.J."/>
            <person name="Tang H."/>
            <person name="Lucas S.M."/>
            <person name="Robertson H.M."/>
            <person name="Bork P."/>
            <person name="Koonin E.V."/>
            <person name="Zdobnov E.M."/>
            <person name="Grigoriev I.V."/>
            <person name="Lynch M."/>
            <person name="Boore J.L."/>
        </authorList>
    </citation>
    <scope>NUCLEOTIDE SEQUENCE [LARGE SCALE GENOMIC DNA]</scope>
</reference>
<evidence type="ECO:0000313" key="3">
    <source>
        <dbReference type="Proteomes" id="UP000000305"/>
    </source>
</evidence>
<dbReference type="GO" id="GO:0003676">
    <property type="term" value="F:nucleic acid binding"/>
    <property type="evidence" value="ECO:0007669"/>
    <property type="project" value="InterPro"/>
</dbReference>
<dbReference type="GO" id="GO:0005524">
    <property type="term" value="F:ATP binding"/>
    <property type="evidence" value="ECO:0007669"/>
    <property type="project" value="InterPro"/>
</dbReference>
<dbReference type="EMBL" id="GL732670">
    <property type="protein sequence ID" value="EFX67680.1"/>
    <property type="molecule type" value="Genomic_DNA"/>
</dbReference>
<dbReference type="OrthoDB" id="5986952at2759"/>
<gene>
    <name evidence="2" type="ORF">DAPPUDRAFT_330773</name>
</gene>
<dbReference type="Pfam" id="PF00270">
    <property type="entry name" value="DEAD"/>
    <property type="match status" value="1"/>
</dbReference>
<protein>
    <recommendedName>
        <fullName evidence="1">DEAD/DEAH-box helicase domain-containing protein</fullName>
    </recommendedName>
</protein>
<organism evidence="2 3">
    <name type="scientific">Daphnia pulex</name>
    <name type="common">Water flea</name>
    <dbReference type="NCBI Taxonomy" id="6669"/>
    <lineage>
        <taxon>Eukaryota</taxon>
        <taxon>Metazoa</taxon>
        <taxon>Ecdysozoa</taxon>
        <taxon>Arthropoda</taxon>
        <taxon>Crustacea</taxon>
        <taxon>Branchiopoda</taxon>
        <taxon>Diplostraca</taxon>
        <taxon>Cladocera</taxon>
        <taxon>Anomopoda</taxon>
        <taxon>Daphniidae</taxon>
        <taxon>Daphnia</taxon>
    </lineage>
</organism>
<evidence type="ECO:0000313" key="2">
    <source>
        <dbReference type="EMBL" id="EFX67680.1"/>
    </source>
</evidence>
<dbReference type="InterPro" id="IPR011545">
    <property type="entry name" value="DEAD/DEAH_box_helicase_dom"/>
</dbReference>
<feature type="domain" description="DEAD/DEAH-box helicase" evidence="1">
    <location>
        <begin position="160"/>
        <end position="241"/>
    </location>
</feature>
<dbReference type="Gene3D" id="3.40.50.300">
    <property type="entry name" value="P-loop containing nucleotide triphosphate hydrolases"/>
    <property type="match status" value="1"/>
</dbReference>
<evidence type="ECO:0000259" key="1">
    <source>
        <dbReference type="Pfam" id="PF00270"/>
    </source>
</evidence>
<keyword evidence="3" id="KW-1185">Reference proteome</keyword>
<dbReference type="KEGG" id="dpx:DAPPUDRAFT_330773"/>
<dbReference type="STRING" id="6669.E9HKM2"/>
<dbReference type="Proteomes" id="UP000000305">
    <property type="component" value="Unassembled WGS sequence"/>
</dbReference>
<proteinExistence type="predicted"/>
<dbReference type="SUPFAM" id="SSF52540">
    <property type="entry name" value="P-loop containing nucleoside triphosphate hydrolases"/>
    <property type="match status" value="1"/>
</dbReference>
<name>E9HKM2_DAPPU</name>
<sequence>MYNKYKEAIFRQSLVLSLRGHVDFFFQKAGSCLASQPEGDGADGQPSQIERNFSTVLSAQNVEISSNRLPTETLQAVRIVEPIIEEPSLIVPSSQQSLVSVDSSNVIRFVGSLQSDQHAEDDGQVQHEDAIDQNFGSAPEDFSMKWSGYAGTKMNIALRKFQVQALTALHFSRDIIIVELTDSGNSTCFQLPALTLKDEEFCLVIVPTVALGWDHLKAYEDLGLSATYLGDESTKEQFEDFLSQSLPFYQTGYSEVTKRFDLKDEVYEFSSLVQPKNARKLNPASLAEVFKHFPQLKESCDPNLADSEWRKHASLPLSHFGVTDRYALYNMKVDDYWKEVFSTLNPCGEPVFPNLT</sequence>